<dbReference type="CDD" id="cd18805">
    <property type="entry name" value="SF2_C_suv3"/>
    <property type="match status" value="1"/>
</dbReference>
<name>A0A4Y9YP98_9APHY</name>
<dbReference type="Gene3D" id="1.20.58.1080">
    <property type="match status" value="1"/>
</dbReference>
<dbReference type="SMART" id="SM00490">
    <property type="entry name" value="HELICc"/>
    <property type="match status" value="1"/>
</dbReference>
<dbReference type="AlphaFoldDB" id="A0A4Y9YP98"/>
<keyword evidence="1" id="KW-0547">Nucleotide-binding</keyword>
<dbReference type="Pfam" id="PF00271">
    <property type="entry name" value="Helicase_C"/>
    <property type="match status" value="1"/>
</dbReference>
<dbReference type="GO" id="GO:0004386">
    <property type="term" value="F:helicase activity"/>
    <property type="evidence" value="ECO:0007669"/>
    <property type="project" value="UniProtKB-KW"/>
</dbReference>
<protein>
    <recommendedName>
        <fullName evidence="6">Helicase C-terminal domain-containing protein</fullName>
    </recommendedName>
</protein>
<accession>A0A4Y9YP98</accession>
<dbReference type="PROSITE" id="PS51194">
    <property type="entry name" value="HELICASE_CTER"/>
    <property type="match status" value="1"/>
</dbReference>
<keyword evidence="2" id="KW-0378">Hydrolase</keyword>
<evidence type="ECO:0000256" key="4">
    <source>
        <dbReference type="ARBA" id="ARBA00022840"/>
    </source>
</evidence>
<organism evidence="7 8">
    <name type="scientific">Rhodofomes roseus</name>
    <dbReference type="NCBI Taxonomy" id="34475"/>
    <lineage>
        <taxon>Eukaryota</taxon>
        <taxon>Fungi</taxon>
        <taxon>Dikarya</taxon>
        <taxon>Basidiomycota</taxon>
        <taxon>Agaricomycotina</taxon>
        <taxon>Agaricomycetes</taxon>
        <taxon>Polyporales</taxon>
        <taxon>Rhodofomes</taxon>
    </lineage>
</organism>
<evidence type="ECO:0000256" key="1">
    <source>
        <dbReference type="ARBA" id="ARBA00022741"/>
    </source>
</evidence>
<dbReference type="InterPro" id="IPR055206">
    <property type="entry name" value="DEXQc_SUV3"/>
</dbReference>
<proteinExistence type="predicted"/>
<evidence type="ECO:0000313" key="7">
    <source>
        <dbReference type="EMBL" id="TFY64225.1"/>
    </source>
</evidence>
<gene>
    <name evidence="7" type="ORF">EVJ58_g2752</name>
</gene>
<evidence type="ECO:0000256" key="3">
    <source>
        <dbReference type="ARBA" id="ARBA00022806"/>
    </source>
</evidence>
<dbReference type="Pfam" id="PF22527">
    <property type="entry name" value="DEXQc_Suv3"/>
    <property type="match status" value="2"/>
</dbReference>
<dbReference type="GO" id="GO:0016787">
    <property type="term" value="F:hydrolase activity"/>
    <property type="evidence" value="ECO:0007669"/>
    <property type="project" value="UniProtKB-KW"/>
</dbReference>
<dbReference type="GO" id="GO:0000965">
    <property type="term" value="P:mitochondrial RNA 3'-end processing"/>
    <property type="evidence" value="ECO:0007669"/>
    <property type="project" value="TreeGrafter"/>
</dbReference>
<dbReference type="STRING" id="34475.A0A4Y9YP98"/>
<comment type="caution">
    <text evidence="7">The sequence shown here is derived from an EMBL/GenBank/DDBJ whole genome shotgun (WGS) entry which is preliminary data.</text>
</comment>
<dbReference type="EMBL" id="SEKV01000105">
    <property type="protein sequence ID" value="TFY64225.1"/>
    <property type="molecule type" value="Genomic_DNA"/>
</dbReference>
<dbReference type="PANTHER" id="PTHR12131:SF1">
    <property type="entry name" value="ATP-DEPENDENT RNA HELICASE SUPV3L1, MITOCHONDRIAL-RELATED"/>
    <property type="match status" value="1"/>
</dbReference>
<dbReference type="PANTHER" id="PTHR12131">
    <property type="entry name" value="ATP-DEPENDENT RNA AND DNA HELICASE"/>
    <property type="match status" value="1"/>
</dbReference>
<dbReference type="SUPFAM" id="SSF52540">
    <property type="entry name" value="P-loop containing nucleoside triphosphate hydrolases"/>
    <property type="match status" value="1"/>
</dbReference>
<dbReference type="InterPro" id="IPR022192">
    <property type="entry name" value="SUV3_C"/>
</dbReference>
<dbReference type="Proteomes" id="UP000298390">
    <property type="component" value="Unassembled WGS sequence"/>
</dbReference>
<evidence type="ECO:0000259" key="6">
    <source>
        <dbReference type="PROSITE" id="PS51194"/>
    </source>
</evidence>
<dbReference type="InterPro" id="IPR001650">
    <property type="entry name" value="Helicase_C-like"/>
</dbReference>
<dbReference type="GO" id="GO:0045025">
    <property type="term" value="C:mitochondrial degradosome"/>
    <property type="evidence" value="ECO:0007669"/>
    <property type="project" value="TreeGrafter"/>
</dbReference>
<dbReference type="InterPro" id="IPR050699">
    <property type="entry name" value="RNA-DNA_Helicase"/>
</dbReference>
<keyword evidence="3" id="KW-0347">Helicase</keyword>
<dbReference type="Gene3D" id="3.40.50.300">
    <property type="entry name" value="P-loop containing nucleotide triphosphate hydrolases"/>
    <property type="match status" value="2"/>
</dbReference>
<evidence type="ECO:0000256" key="5">
    <source>
        <dbReference type="SAM" id="MobiDB-lite"/>
    </source>
</evidence>
<feature type="region of interest" description="Disordered" evidence="5">
    <location>
        <begin position="48"/>
        <end position="71"/>
    </location>
</feature>
<dbReference type="GO" id="GO:0005524">
    <property type="term" value="F:ATP binding"/>
    <property type="evidence" value="ECO:0007669"/>
    <property type="project" value="UniProtKB-KW"/>
</dbReference>
<dbReference type="Pfam" id="PF12513">
    <property type="entry name" value="SUV3_C"/>
    <property type="match status" value="1"/>
</dbReference>
<sequence length="812" mass="90753">MNRLCNAICSRCRHDLLRPSAAGSKLFSRGRSATAVNRRLPIRSKAIPHASGFSAPPLKKPETSPPEPLLSHTSVEGHLANNVKMWASEQRLVYRLESFGFSNPDIGPMITCFMTAVRQNAVISALGYDEEYLTRMADDLSQPSEKFDMLDRWLTKLLFEWGDHPAGRAALKDVVTPSTISKLSELFQAADMSKLMNLYPMTRSSRRRKIIMHVGPTNSGKTHHALRALAAARTGVYAGPLRLLAHEIWERLNKGQIIPAGVEADEEEVDKDPSSTFDVGTQPIIRKSGDKRYARICNLITGEEQKIVDENATLTSCTVEMASITQRFEVAVVDEIQMLSNPERGGGWLRALLGLNAAEVHLCGEETAVPLVKSLLRDSGDDIVVKRYERLTPLRVEDSSLHGDLSKIKKGDCLVTFSRKQIFALKKSIQASTGMQCAVAYGRLPPEIRSEQAALFNTPGSGYDVLIGSDAIGMGLNLYAFRSPLSGNETNMSEPRKIKRIVLEAVHKWNGVRQILLSNSDIKQIAGRAGRYGMHGDSNAGGTTTTLYQPDLQNLRRALAAPIKYLKQARISTYGDTYKAVAAVLSADTVPVTIADVFYYVAKLPPNCELEDVRKMRLRYGAFNEKQGDMTLDAQLVFHMSPTPSHDPLAQTALRAAIRIYCEDFRVRLNDVLREASLLEEYEKAMQIVKEGSSIGNTQHALETLESVHKIIVMYLWLSYRFPVAFIDQEEAFKRRDETEQAMQRCLELVSVVKRGKQRPKTILRQDEPIKYTTHSALRLAAFQKRSDILEHHKDLYQQPGAPHELKKDARK</sequence>
<evidence type="ECO:0000313" key="8">
    <source>
        <dbReference type="Proteomes" id="UP000298390"/>
    </source>
</evidence>
<reference evidence="7 8" key="1">
    <citation type="submission" date="2019-01" db="EMBL/GenBank/DDBJ databases">
        <title>Genome sequencing of the rare red list fungi Fomitopsis rosea.</title>
        <authorList>
            <person name="Buettner E."/>
            <person name="Kellner H."/>
        </authorList>
    </citation>
    <scope>NUCLEOTIDE SEQUENCE [LARGE SCALE GENOMIC DNA]</scope>
    <source>
        <strain evidence="7 8">DSM 105464</strain>
    </source>
</reference>
<dbReference type="InterPro" id="IPR027417">
    <property type="entry name" value="P-loop_NTPase"/>
</dbReference>
<keyword evidence="4" id="KW-0067">ATP-binding</keyword>
<evidence type="ECO:0000256" key="2">
    <source>
        <dbReference type="ARBA" id="ARBA00022801"/>
    </source>
</evidence>
<feature type="domain" description="Helicase C-terminal" evidence="6">
    <location>
        <begin position="400"/>
        <end position="582"/>
    </location>
</feature>